<keyword evidence="2 4" id="KW-0689">Ribosomal protein</keyword>
<evidence type="ECO:0000256" key="4">
    <source>
        <dbReference type="RuleBase" id="RU000568"/>
    </source>
</evidence>
<evidence type="ECO:0000256" key="3">
    <source>
        <dbReference type="ARBA" id="ARBA00023274"/>
    </source>
</evidence>
<dbReference type="AlphaFoldDB" id="A0ABD3Q2M9"/>
<organism evidence="6 7">
    <name type="scientific">Stephanodiscus triporus</name>
    <dbReference type="NCBI Taxonomy" id="2934178"/>
    <lineage>
        <taxon>Eukaryota</taxon>
        <taxon>Sar</taxon>
        <taxon>Stramenopiles</taxon>
        <taxon>Ochrophyta</taxon>
        <taxon>Bacillariophyta</taxon>
        <taxon>Coscinodiscophyceae</taxon>
        <taxon>Thalassiosirophycidae</taxon>
        <taxon>Stephanodiscales</taxon>
        <taxon>Stephanodiscaceae</taxon>
        <taxon>Stephanodiscus</taxon>
    </lineage>
</organism>
<comment type="caution">
    <text evidence="6">The sequence shown here is derived from an EMBL/GenBank/DDBJ whole genome shotgun (WGS) entry which is preliminary data.</text>
</comment>
<evidence type="ECO:0000256" key="5">
    <source>
        <dbReference type="SAM" id="MobiDB-lite"/>
    </source>
</evidence>
<evidence type="ECO:0000313" key="7">
    <source>
        <dbReference type="Proteomes" id="UP001530315"/>
    </source>
</evidence>
<dbReference type="EMBL" id="JALLAZ020000478">
    <property type="protein sequence ID" value="KAL3794212.1"/>
    <property type="molecule type" value="Genomic_DNA"/>
</dbReference>
<dbReference type="InterPro" id="IPR037229">
    <property type="entry name" value="Ribosomal_bL35_sf"/>
</dbReference>
<dbReference type="GO" id="GO:1990904">
    <property type="term" value="C:ribonucleoprotein complex"/>
    <property type="evidence" value="ECO:0007669"/>
    <property type="project" value="UniProtKB-KW"/>
</dbReference>
<name>A0ABD3Q2M9_9STRA</name>
<proteinExistence type="inferred from homology"/>
<feature type="region of interest" description="Disordered" evidence="5">
    <location>
        <begin position="72"/>
        <end position="94"/>
    </location>
</feature>
<reference evidence="6 7" key="1">
    <citation type="submission" date="2024-10" db="EMBL/GenBank/DDBJ databases">
        <title>Updated reference genomes for cyclostephanoid diatoms.</title>
        <authorList>
            <person name="Roberts W.R."/>
            <person name="Alverson A.J."/>
        </authorList>
    </citation>
    <scope>NUCLEOTIDE SEQUENCE [LARGE SCALE GENOMIC DNA]</scope>
    <source>
        <strain evidence="6 7">AJA276-08</strain>
    </source>
</reference>
<evidence type="ECO:0000313" key="6">
    <source>
        <dbReference type="EMBL" id="KAL3794212.1"/>
    </source>
</evidence>
<dbReference type="PANTHER" id="PTHR33343:SF1">
    <property type="entry name" value="LARGE RIBOSOMAL SUBUNIT PROTEIN BL35M"/>
    <property type="match status" value="1"/>
</dbReference>
<dbReference type="SUPFAM" id="SSF143034">
    <property type="entry name" value="L35p-like"/>
    <property type="match status" value="1"/>
</dbReference>
<comment type="similarity">
    <text evidence="1 4">Belongs to the bacterial ribosomal protein bL35 family.</text>
</comment>
<dbReference type="PANTHER" id="PTHR33343">
    <property type="entry name" value="54S RIBOSOMAL PROTEIN BL35M"/>
    <property type="match status" value="1"/>
</dbReference>
<feature type="compositionally biased region" description="Basic residues" evidence="5">
    <location>
        <begin position="72"/>
        <end position="92"/>
    </location>
</feature>
<dbReference type="GO" id="GO:0005840">
    <property type="term" value="C:ribosome"/>
    <property type="evidence" value="ECO:0007669"/>
    <property type="project" value="UniProtKB-KW"/>
</dbReference>
<evidence type="ECO:0000256" key="1">
    <source>
        <dbReference type="ARBA" id="ARBA00006598"/>
    </source>
</evidence>
<dbReference type="Pfam" id="PF01632">
    <property type="entry name" value="Ribosomal_L35p"/>
    <property type="match status" value="1"/>
</dbReference>
<accession>A0ABD3Q2M9</accession>
<dbReference type="PROSITE" id="PS00936">
    <property type="entry name" value="RIBOSOMAL_L35"/>
    <property type="match status" value="1"/>
</dbReference>
<dbReference type="PRINTS" id="PR00064">
    <property type="entry name" value="RIBOSOMALL35"/>
</dbReference>
<keyword evidence="7" id="KW-1185">Reference proteome</keyword>
<dbReference type="InterPro" id="IPR021137">
    <property type="entry name" value="Ribosomal_bL35-like"/>
</dbReference>
<protein>
    <recommendedName>
        <fullName evidence="4">50S ribosomal protein L35</fullName>
    </recommendedName>
</protein>
<gene>
    <name evidence="6" type="ORF">ACHAW5_000176</name>
</gene>
<dbReference type="Proteomes" id="UP001530315">
    <property type="component" value="Unassembled WGS sequence"/>
</dbReference>
<dbReference type="InterPro" id="IPR018265">
    <property type="entry name" value="Ribosomal_bL35_CS"/>
</dbReference>
<dbReference type="InterPro" id="IPR001706">
    <property type="entry name" value="Ribosomal_bL35"/>
</dbReference>
<dbReference type="Gene3D" id="4.10.410.60">
    <property type="match status" value="1"/>
</dbReference>
<sequence>MFGAMLRSALPPLGSIFVRGPSCGSRNGCAWSVMCFRTESPLSLMGGALREKSCLKTNKSAAKRFIVRGNGRIKRGKGGRSHNTGHKGRKRVNQLAASAPITEKAIEERMRRLIRA</sequence>
<keyword evidence="3 4" id="KW-0687">Ribonucleoprotein</keyword>
<evidence type="ECO:0000256" key="2">
    <source>
        <dbReference type="ARBA" id="ARBA00022980"/>
    </source>
</evidence>